<dbReference type="Pfam" id="PF08842">
    <property type="entry name" value="Mfa2"/>
    <property type="match status" value="1"/>
</dbReference>
<evidence type="ECO:0000256" key="6">
    <source>
        <dbReference type="ARBA" id="ARBA00023237"/>
    </source>
</evidence>
<dbReference type="InterPro" id="IPR014941">
    <property type="entry name" value="FimB/Mfa2/Mfa3"/>
</dbReference>
<protein>
    <submittedName>
        <fullName evidence="8">FimB/Mfa2 family fimbrial subunit</fullName>
    </submittedName>
</protein>
<organism evidence="8 9">
    <name type="scientific">Phocaeicola barnesiae</name>
    <dbReference type="NCBI Taxonomy" id="376804"/>
    <lineage>
        <taxon>Bacteria</taxon>
        <taxon>Pseudomonadati</taxon>
        <taxon>Bacteroidota</taxon>
        <taxon>Bacteroidia</taxon>
        <taxon>Bacteroidales</taxon>
        <taxon>Bacteroidaceae</taxon>
        <taxon>Phocaeicola</taxon>
    </lineage>
</organism>
<keyword evidence="4" id="KW-0472">Membrane</keyword>
<comment type="subcellular location">
    <subcellularLocation>
        <location evidence="1">Cell outer membrane</location>
    </subcellularLocation>
</comment>
<dbReference type="Gene3D" id="2.60.40.2100">
    <property type="match status" value="1"/>
</dbReference>
<keyword evidence="7" id="KW-0449">Lipoprotein</keyword>
<dbReference type="GO" id="GO:0009279">
    <property type="term" value="C:cell outer membrane"/>
    <property type="evidence" value="ECO:0007669"/>
    <property type="project" value="UniProtKB-SubCell"/>
</dbReference>
<evidence type="ECO:0000256" key="4">
    <source>
        <dbReference type="ARBA" id="ARBA00023136"/>
    </source>
</evidence>
<evidence type="ECO:0000313" key="9">
    <source>
        <dbReference type="Proteomes" id="UP001204579"/>
    </source>
</evidence>
<comment type="similarity">
    <text evidence="2">Belongs to the bacteroidetes fimbrillin superfamily. FimB/Mfa2 family.</text>
</comment>
<proteinExistence type="inferred from homology"/>
<dbReference type="AlphaFoldDB" id="A0AAW5NAD8"/>
<keyword evidence="9" id="KW-1185">Reference proteome</keyword>
<dbReference type="Proteomes" id="UP001204579">
    <property type="component" value="Unassembled WGS sequence"/>
</dbReference>
<evidence type="ECO:0000256" key="7">
    <source>
        <dbReference type="ARBA" id="ARBA00023288"/>
    </source>
</evidence>
<evidence type="ECO:0000256" key="3">
    <source>
        <dbReference type="ARBA" id="ARBA00022729"/>
    </source>
</evidence>
<dbReference type="Gene3D" id="2.60.40.2090">
    <property type="match status" value="1"/>
</dbReference>
<reference evidence="8 9" key="1">
    <citation type="submission" date="2022-08" db="EMBL/GenBank/DDBJ databases">
        <authorList>
            <person name="Zeman M."/>
            <person name="Kubasova T."/>
        </authorList>
    </citation>
    <scope>NUCLEOTIDE SEQUENCE [LARGE SCALE GENOMIC DNA]</scope>
    <source>
        <strain evidence="8 9">ET62</strain>
    </source>
</reference>
<keyword evidence="5" id="KW-0564">Palmitate</keyword>
<sequence>MKTRNRISCFMPWLYGILTVCVLQACIKEDRSDCGLNVQFRYTYNILDADAFTQEADEVKLWVFDADNRLVAQYEEEGIREIDNFQLHIPYLPAGEYSFVAWARSTDKQGEYADFELPELNNGALMEELTARLPRENDGTHRDRLNSLLNGTLKASVTGRLQTVTVDMMKCTHTLRIILMPMQGDKVMSAEDYHFRIEDKTGWLAYDASPYREDKVAYHPYYQEATSDPSATDGETISSALVAELNTSRLMTDAEPRLIISDAETGEEVMNLNLTWFLSLQAIGEHRAEWSDQEYLDRQDEYALTFFIDVDNNTWMKSHIVVNGWVVSLEEIEL</sequence>
<keyword evidence="3" id="KW-0732">Signal</keyword>
<name>A0AAW5NAD8_9BACT</name>
<dbReference type="PROSITE" id="PS51257">
    <property type="entry name" value="PROKAR_LIPOPROTEIN"/>
    <property type="match status" value="1"/>
</dbReference>
<evidence type="ECO:0000313" key="8">
    <source>
        <dbReference type="EMBL" id="MCR8874019.1"/>
    </source>
</evidence>
<accession>A0AAW5NAD8</accession>
<evidence type="ECO:0000256" key="1">
    <source>
        <dbReference type="ARBA" id="ARBA00004442"/>
    </source>
</evidence>
<evidence type="ECO:0000256" key="5">
    <source>
        <dbReference type="ARBA" id="ARBA00023139"/>
    </source>
</evidence>
<gene>
    <name evidence="8" type="ORF">NW209_08345</name>
</gene>
<evidence type="ECO:0000256" key="2">
    <source>
        <dbReference type="ARBA" id="ARBA00007248"/>
    </source>
</evidence>
<dbReference type="EMBL" id="JANRHJ010000008">
    <property type="protein sequence ID" value="MCR8874019.1"/>
    <property type="molecule type" value="Genomic_DNA"/>
</dbReference>
<dbReference type="RefSeq" id="WP_258335759.1">
    <property type="nucleotide sequence ID" value="NZ_JANRHJ010000008.1"/>
</dbReference>
<keyword evidence="6" id="KW-0998">Cell outer membrane</keyword>
<comment type="caution">
    <text evidence="8">The sequence shown here is derived from an EMBL/GenBank/DDBJ whole genome shotgun (WGS) entry which is preliminary data.</text>
</comment>